<proteinExistence type="predicted"/>
<name>A0ACB6R6Q5_9PLEO</name>
<dbReference type="EMBL" id="MU003498">
    <property type="protein sequence ID" value="KAF2474207.1"/>
    <property type="molecule type" value="Genomic_DNA"/>
</dbReference>
<gene>
    <name evidence="1" type="ORF">BDR25DRAFT_120005</name>
</gene>
<protein>
    <submittedName>
        <fullName evidence="1">Uncharacterized protein</fullName>
    </submittedName>
</protein>
<keyword evidence="2" id="KW-1185">Reference proteome</keyword>
<accession>A0ACB6R6Q5</accession>
<evidence type="ECO:0000313" key="2">
    <source>
        <dbReference type="Proteomes" id="UP000799755"/>
    </source>
</evidence>
<organism evidence="1 2">
    <name type="scientific">Lindgomyces ingoldianus</name>
    <dbReference type="NCBI Taxonomy" id="673940"/>
    <lineage>
        <taxon>Eukaryota</taxon>
        <taxon>Fungi</taxon>
        <taxon>Dikarya</taxon>
        <taxon>Ascomycota</taxon>
        <taxon>Pezizomycotina</taxon>
        <taxon>Dothideomycetes</taxon>
        <taxon>Pleosporomycetidae</taxon>
        <taxon>Pleosporales</taxon>
        <taxon>Lindgomycetaceae</taxon>
        <taxon>Lindgomyces</taxon>
    </lineage>
</organism>
<sequence length="71" mass="8625">MHSLVLLSHFWLFRRALLKTTARRCHFFPISISSMRQLVWSSGLRCLVWMFYTFSDTSSRSQHWYLTVRQL</sequence>
<comment type="caution">
    <text evidence="1">The sequence shown here is derived from an EMBL/GenBank/DDBJ whole genome shotgun (WGS) entry which is preliminary data.</text>
</comment>
<reference evidence="1" key="1">
    <citation type="journal article" date="2020" name="Stud. Mycol.">
        <title>101 Dothideomycetes genomes: a test case for predicting lifestyles and emergence of pathogens.</title>
        <authorList>
            <person name="Haridas S."/>
            <person name="Albert R."/>
            <person name="Binder M."/>
            <person name="Bloem J."/>
            <person name="Labutti K."/>
            <person name="Salamov A."/>
            <person name="Andreopoulos B."/>
            <person name="Baker S."/>
            <person name="Barry K."/>
            <person name="Bills G."/>
            <person name="Bluhm B."/>
            <person name="Cannon C."/>
            <person name="Castanera R."/>
            <person name="Culley D."/>
            <person name="Daum C."/>
            <person name="Ezra D."/>
            <person name="Gonzalez J."/>
            <person name="Henrissat B."/>
            <person name="Kuo A."/>
            <person name="Liang C."/>
            <person name="Lipzen A."/>
            <person name="Lutzoni F."/>
            <person name="Magnuson J."/>
            <person name="Mondo S."/>
            <person name="Nolan M."/>
            <person name="Ohm R."/>
            <person name="Pangilinan J."/>
            <person name="Park H.-J."/>
            <person name="Ramirez L."/>
            <person name="Alfaro M."/>
            <person name="Sun H."/>
            <person name="Tritt A."/>
            <person name="Yoshinaga Y."/>
            <person name="Zwiers L.-H."/>
            <person name="Turgeon B."/>
            <person name="Goodwin S."/>
            <person name="Spatafora J."/>
            <person name="Crous P."/>
            <person name="Grigoriev I."/>
        </authorList>
    </citation>
    <scope>NUCLEOTIDE SEQUENCE</scope>
    <source>
        <strain evidence="1">ATCC 200398</strain>
    </source>
</reference>
<evidence type="ECO:0000313" key="1">
    <source>
        <dbReference type="EMBL" id="KAF2474207.1"/>
    </source>
</evidence>
<dbReference type="Proteomes" id="UP000799755">
    <property type="component" value="Unassembled WGS sequence"/>
</dbReference>